<dbReference type="Proteomes" id="UP000008909">
    <property type="component" value="Unassembled WGS sequence"/>
</dbReference>
<organism evidence="1 2">
    <name type="scientific">Clonorchis sinensis</name>
    <name type="common">Chinese liver fluke</name>
    <dbReference type="NCBI Taxonomy" id="79923"/>
    <lineage>
        <taxon>Eukaryota</taxon>
        <taxon>Metazoa</taxon>
        <taxon>Spiralia</taxon>
        <taxon>Lophotrochozoa</taxon>
        <taxon>Platyhelminthes</taxon>
        <taxon>Trematoda</taxon>
        <taxon>Digenea</taxon>
        <taxon>Opisthorchiida</taxon>
        <taxon>Opisthorchiata</taxon>
        <taxon>Opisthorchiidae</taxon>
        <taxon>Clonorchis</taxon>
    </lineage>
</organism>
<sequence>METEKEKRFPEGNRTEVILKVCDWLKEPETVEMTPISDELNLALIPSKQPYQDLPELSDRCATARTGCRAAKIVASSLVNERLLKTEENKLELQNAIEDLRLHDPEFILKVSGLSVEFQ</sequence>
<proteinExistence type="predicted"/>
<reference key="2">
    <citation type="submission" date="2011-10" db="EMBL/GenBank/DDBJ databases">
        <title>The genome and transcriptome sequence of Clonorchis sinensis provide insights into the carcinogenic liver fluke.</title>
        <authorList>
            <person name="Wang X."/>
            <person name="Huang Y."/>
            <person name="Chen W."/>
            <person name="Liu H."/>
            <person name="Guo L."/>
            <person name="Chen Y."/>
            <person name="Luo F."/>
            <person name="Zhou W."/>
            <person name="Sun J."/>
            <person name="Mao Q."/>
            <person name="Liang P."/>
            <person name="Zhou C."/>
            <person name="Tian Y."/>
            <person name="Men J."/>
            <person name="Lv X."/>
            <person name="Huang L."/>
            <person name="Zhou J."/>
            <person name="Hu Y."/>
            <person name="Li R."/>
            <person name="Zhang F."/>
            <person name="Lei H."/>
            <person name="Li X."/>
            <person name="Hu X."/>
            <person name="Liang C."/>
            <person name="Xu J."/>
            <person name="Wu Z."/>
            <person name="Yu X."/>
        </authorList>
    </citation>
    <scope>NUCLEOTIDE SEQUENCE</scope>
    <source>
        <strain>Henan</strain>
    </source>
</reference>
<protein>
    <submittedName>
        <fullName evidence="1">Uncharacterized protein</fullName>
    </submittedName>
</protein>
<accession>G7Y5Y5</accession>
<dbReference type="InParanoid" id="G7Y5Y5"/>
<evidence type="ECO:0000313" key="2">
    <source>
        <dbReference type="Proteomes" id="UP000008909"/>
    </source>
</evidence>
<name>G7Y5Y5_CLOSI</name>
<keyword evidence="2" id="KW-1185">Reference proteome</keyword>
<dbReference type="AlphaFoldDB" id="G7Y5Y5"/>
<dbReference type="EMBL" id="DF142885">
    <property type="protein sequence ID" value="GAA48371.1"/>
    <property type="molecule type" value="Genomic_DNA"/>
</dbReference>
<gene>
    <name evidence="1" type="ORF">CLF_101524</name>
</gene>
<evidence type="ECO:0000313" key="1">
    <source>
        <dbReference type="EMBL" id="GAA48371.1"/>
    </source>
</evidence>
<dbReference type="STRING" id="79923.G7Y5Y5"/>
<reference evidence="1" key="1">
    <citation type="journal article" date="2011" name="Genome Biol.">
        <title>The draft genome of the carcinogenic human liver fluke Clonorchis sinensis.</title>
        <authorList>
            <person name="Wang X."/>
            <person name="Chen W."/>
            <person name="Huang Y."/>
            <person name="Sun J."/>
            <person name="Men J."/>
            <person name="Liu H."/>
            <person name="Luo F."/>
            <person name="Guo L."/>
            <person name="Lv X."/>
            <person name="Deng C."/>
            <person name="Zhou C."/>
            <person name="Fan Y."/>
            <person name="Li X."/>
            <person name="Huang L."/>
            <person name="Hu Y."/>
            <person name="Liang C."/>
            <person name="Hu X."/>
            <person name="Xu J."/>
            <person name="Yu X."/>
        </authorList>
    </citation>
    <scope>NUCLEOTIDE SEQUENCE [LARGE SCALE GENOMIC DNA]</scope>
    <source>
        <strain evidence="1">Henan</strain>
    </source>
</reference>